<evidence type="ECO:0000256" key="2">
    <source>
        <dbReference type="ARBA" id="ARBA00007353"/>
    </source>
</evidence>
<dbReference type="PANTHER" id="PTHR30616:SF2">
    <property type="entry name" value="PURINE NUCLEOSIDE PHOSPHORYLASE LACC1"/>
    <property type="match status" value="1"/>
</dbReference>
<dbReference type="InParanoid" id="D1C302"/>
<dbReference type="AlphaFoldDB" id="D1C302"/>
<sequence>MEVGSQTLSVFRFRCFDPAMVRHGITGRTSQLPAEGTVTNRPGLDPAIVTANRAAWSAAIGVDAACWTYGRQVHGAQVALVSRNGHGPEIGDDTFPPGTWIQGRDAFVTAEPGIPVVAFCADCVPILLHDPKRGAVAAIHAGWRGTVADVVGATVRTMQERLGCDPRDLIAGLGPSIGPCCYEVGDEVIEAWRATGLDPDGHAVRRVDNRTIFDLWHSNRSALIAAGVPAEQIEVSGVCTRCNADRFFSHRSRRATGAPPASFAAVIALVPQGAEQGAGIQW</sequence>
<comment type="catalytic activity">
    <reaction evidence="1">
        <text>inosine + phosphate = alpha-D-ribose 1-phosphate + hypoxanthine</text>
        <dbReference type="Rhea" id="RHEA:27646"/>
        <dbReference type="ChEBI" id="CHEBI:17368"/>
        <dbReference type="ChEBI" id="CHEBI:17596"/>
        <dbReference type="ChEBI" id="CHEBI:43474"/>
        <dbReference type="ChEBI" id="CHEBI:57720"/>
        <dbReference type="EC" id="2.4.2.1"/>
    </reaction>
    <physiologicalReaction direction="left-to-right" evidence="1">
        <dbReference type="Rhea" id="RHEA:27647"/>
    </physiologicalReaction>
</comment>
<reference evidence="12" key="1">
    <citation type="submission" date="2009-11" db="EMBL/GenBank/DDBJ databases">
        <title>The complete chromosome 1 of Sphaerobacter thermophilus DSM 20745.</title>
        <authorList>
            <person name="Lucas S."/>
            <person name="Copeland A."/>
            <person name="Lapidus A."/>
            <person name="Glavina del Rio T."/>
            <person name="Dalin E."/>
            <person name="Tice H."/>
            <person name="Bruce D."/>
            <person name="Goodwin L."/>
            <person name="Pitluck S."/>
            <person name="Kyrpides N."/>
            <person name="Mavromatis K."/>
            <person name="Ivanova N."/>
            <person name="Mikhailova N."/>
            <person name="LaButti K.M."/>
            <person name="Clum A."/>
            <person name="Sun H.I."/>
            <person name="Brettin T."/>
            <person name="Detter J.C."/>
            <person name="Han C."/>
            <person name="Larimer F."/>
            <person name="Land M."/>
            <person name="Hauser L."/>
            <person name="Markowitz V."/>
            <person name="Cheng J.F."/>
            <person name="Hugenholtz P."/>
            <person name="Woyke T."/>
            <person name="Wu D."/>
            <person name="Steenblock K."/>
            <person name="Schneider S."/>
            <person name="Pukall R."/>
            <person name="Goeker M."/>
            <person name="Klenk H.P."/>
            <person name="Eisen J.A."/>
        </authorList>
    </citation>
    <scope>NUCLEOTIDE SEQUENCE [LARGE SCALE GENOMIC DNA]</scope>
    <source>
        <strain evidence="12">ATCC 49802 / DSM 20745 / S 6022</strain>
    </source>
</reference>
<dbReference type="InterPro" id="IPR011324">
    <property type="entry name" value="Cytotoxic_necrot_fac-like_cat"/>
</dbReference>
<dbReference type="NCBIfam" id="TIGR00726">
    <property type="entry name" value="peptidoglycan editing factor PgeF"/>
    <property type="match status" value="1"/>
</dbReference>
<dbReference type="Proteomes" id="UP000002027">
    <property type="component" value="Chromosome 1"/>
</dbReference>
<protein>
    <recommendedName>
        <fullName evidence="10">Purine nucleoside phosphorylase</fullName>
    </recommendedName>
</protein>
<keyword evidence="6" id="KW-0862">Zinc</keyword>
<reference evidence="11 12" key="2">
    <citation type="journal article" date="2010" name="Stand. Genomic Sci.">
        <title>Complete genome sequence of Desulfohalobium retbaense type strain (HR(100)).</title>
        <authorList>
            <person name="Spring S."/>
            <person name="Nolan M."/>
            <person name="Lapidus A."/>
            <person name="Glavina Del Rio T."/>
            <person name="Copeland A."/>
            <person name="Tice H."/>
            <person name="Cheng J.F."/>
            <person name="Lucas S."/>
            <person name="Land M."/>
            <person name="Chen F."/>
            <person name="Bruce D."/>
            <person name="Goodwin L."/>
            <person name="Pitluck S."/>
            <person name="Ivanova N."/>
            <person name="Mavromatis K."/>
            <person name="Mikhailova N."/>
            <person name="Pati A."/>
            <person name="Chen A."/>
            <person name="Palaniappan K."/>
            <person name="Hauser L."/>
            <person name="Chang Y.J."/>
            <person name="Jeffries C.D."/>
            <person name="Munk C."/>
            <person name="Kiss H."/>
            <person name="Chain P."/>
            <person name="Han C."/>
            <person name="Brettin T."/>
            <person name="Detter J.C."/>
            <person name="Schuler E."/>
            <person name="Goker M."/>
            <person name="Rohde M."/>
            <person name="Bristow J."/>
            <person name="Eisen J.A."/>
            <person name="Markowitz V."/>
            <person name="Hugenholtz P."/>
            <person name="Kyrpides N.C."/>
            <person name="Klenk H.P."/>
        </authorList>
    </citation>
    <scope>NUCLEOTIDE SEQUENCE [LARGE SCALE GENOMIC DNA]</scope>
    <source>
        <strain evidence="12">ATCC 49802 / DSM 20745 / S 6022</strain>
    </source>
</reference>
<dbReference type="EMBL" id="CP001823">
    <property type="protein sequence ID" value="ACZ38619.1"/>
    <property type="molecule type" value="Genomic_DNA"/>
</dbReference>
<comment type="catalytic activity">
    <reaction evidence="8">
        <text>adenosine + phosphate = alpha-D-ribose 1-phosphate + adenine</text>
        <dbReference type="Rhea" id="RHEA:27642"/>
        <dbReference type="ChEBI" id="CHEBI:16335"/>
        <dbReference type="ChEBI" id="CHEBI:16708"/>
        <dbReference type="ChEBI" id="CHEBI:43474"/>
        <dbReference type="ChEBI" id="CHEBI:57720"/>
        <dbReference type="EC" id="2.4.2.1"/>
    </reaction>
    <physiologicalReaction direction="left-to-right" evidence="8">
        <dbReference type="Rhea" id="RHEA:27643"/>
    </physiologicalReaction>
</comment>
<comment type="catalytic activity">
    <reaction evidence="9">
        <text>S-methyl-5'-thioadenosine + phosphate = 5-(methylsulfanyl)-alpha-D-ribose 1-phosphate + adenine</text>
        <dbReference type="Rhea" id="RHEA:11852"/>
        <dbReference type="ChEBI" id="CHEBI:16708"/>
        <dbReference type="ChEBI" id="CHEBI:17509"/>
        <dbReference type="ChEBI" id="CHEBI:43474"/>
        <dbReference type="ChEBI" id="CHEBI:58533"/>
        <dbReference type="EC" id="2.4.2.28"/>
    </reaction>
    <physiologicalReaction direction="left-to-right" evidence="9">
        <dbReference type="Rhea" id="RHEA:11853"/>
    </physiologicalReaction>
</comment>
<dbReference type="eggNOG" id="COG1496">
    <property type="taxonomic scope" value="Bacteria"/>
</dbReference>
<evidence type="ECO:0000256" key="1">
    <source>
        <dbReference type="ARBA" id="ARBA00000553"/>
    </source>
</evidence>
<dbReference type="STRING" id="479434.Sthe_1184"/>
<accession>D1C302</accession>
<organism evidence="11 12">
    <name type="scientific">Sphaerobacter thermophilus (strain ATCC 49802 / DSM 20745 / KCCM 41009 / NCIMB 13125 / S 6022)</name>
    <dbReference type="NCBI Taxonomy" id="479434"/>
    <lineage>
        <taxon>Bacteria</taxon>
        <taxon>Pseudomonadati</taxon>
        <taxon>Thermomicrobiota</taxon>
        <taxon>Thermomicrobia</taxon>
        <taxon>Sphaerobacterales</taxon>
        <taxon>Sphaerobacterineae</taxon>
        <taxon>Sphaerobacteraceae</taxon>
        <taxon>Sphaerobacter</taxon>
    </lineage>
</organism>
<dbReference type="Gene3D" id="3.60.140.10">
    <property type="entry name" value="CNF1/YfiH-like putative cysteine hydrolases"/>
    <property type="match status" value="1"/>
</dbReference>
<evidence type="ECO:0000256" key="3">
    <source>
        <dbReference type="ARBA" id="ARBA00022679"/>
    </source>
</evidence>
<evidence type="ECO:0000256" key="6">
    <source>
        <dbReference type="ARBA" id="ARBA00022833"/>
    </source>
</evidence>
<dbReference type="Pfam" id="PF02578">
    <property type="entry name" value="Cu-oxidase_4"/>
    <property type="match status" value="1"/>
</dbReference>
<keyword evidence="3" id="KW-0808">Transferase</keyword>
<dbReference type="GO" id="GO:0016787">
    <property type="term" value="F:hydrolase activity"/>
    <property type="evidence" value="ECO:0007669"/>
    <property type="project" value="UniProtKB-KW"/>
</dbReference>
<evidence type="ECO:0000313" key="11">
    <source>
        <dbReference type="EMBL" id="ACZ38619.1"/>
    </source>
</evidence>
<evidence type="ECO:0000256" key="5">
    <source>
        <dbReference type="ARBA" id="ARBA00022801"/>
    </source>
</evidence>
<dbReference type="CDD" id="cd16833">
    <property type="entry name" value="YfiH"/>
    <property type="match status" value="1"/>
</dbReference>
<evidence type="ECO:0000256" key="4">
    <source>
        <dbReference type="ARBA" id="ARBA00022723"/>
    </source>
</evidence>
<dbReference type="HOGENOM" id="CLU_065784_0_0_0"/>
<dbReference type="FunCoup" id="D1C302">
    <property type="interactions" value="205"/>
</dbReference>
<dbReference type="PANTHER" id="PTHR30616">
    <property type="entry name" value="UNCHARACTERIZED PROTEIN YFIH"/>
    <property type="match status" value="1"/>
</dbReference>
<dbReference type="InterPro" id="IPR038371">
    <property type="entry name" value="Cu_polyphenol_OxRdtase_sf"/>
</dbReference>
<keyword evidence="12" id="KW-1185">Reference proteome</keyword>
<name>D1C302_SPHTD</name>
<dbReference type="GO" id="GO:0017061">
    <property type="term" value="F:S-methyl-5-thioadenosine phosphorylase activity"/>
    <property type="evidence" value="ECO:0007669"/>
    <property type="project" value="UniProtKB-EC"/>
</dbReference>
<proteinExistence type="inferred from homology"/>
<evidence type="ECO:0000256" key="10">
    <source>
        <dbReference type="RuleBase" id="RU361274"/>
    </source>
</evidence>
<keyword evidence="5" id="KW-0378">Hydrolase</keyword>
<evidence type="ECO:0000256" key="7">
    <source>
        <dbReference type="ARBA" id="ARBA00047989"/>
    </source>
</evidence>
<keyword evidence="4" id="KW-0479">Metal-binding</keyword>
<evidence type="ECO:0000256" key="9">
    <source>
        <dbReference type="ARBA" id="ARBA00049893"/>
    </source>
</evidence>
<comment type="similarity">
    <text evidence="2 10">Belongs to the purine nucleoside phosphorylase YfiH/LACC1 family.</text>
</comment>
<dbReference type="GO" id="GO:0005507">
    <property type="term" value="F:copper ion binding"/>
    <property type="evidence" value="ECO:0007669"/>
    <property type="project" value="TreeGrafter"/>
</dbReference>
<gene>
    <name evidence="11" type="ordered locus">Sthe_1184</name>
</gene>
<dbReference type="SUPFAM" id="SSF64438">
    <property type="entry name" value="CNF1/YfiH-like putative cysteine hydrolases"/>
    <property type="match status" value="1"/>
</dbReference>
<comment type="catalytic activity">
    <reaction evidence="7">
        <text>adenosine + H2O + H(+) = inosine + NH4(+)</text>
        <dbReference type="Rhea" id="RHEA:24408"/>
        <dbReference type="ChEBI" id="CHEBI:15377"/>
        <dbReference type="ChEBI" id="CHEBI:15378"/>
        <dbReference type="ChEBI" id="CHEBI:16335"/>
        <dbReference type="ChEBI" id="CHEBI:17596"/>
        <dbReference type="ChEBI" id="CHEBI:28938"/>
        <dbReference type="EC" id="3.5.4.4"/>
    </reaction>
    <physiologicalReaction direction="left-to-right" evidence="7">
        <dbReference type="Rhea" id="RHEA:24409"/>
    </physiologicalReaction>
</comment>
<dbReference type="KEGG" id="sti:Sthe_1184"/>
<evidence type="ECO:0000256" key="8">
    <source>
        <dbReference type="ARBA" id="ARBA00048968"/>
    </source>
</evidence>
<dbReference type="InterPro" id="IPR003730">
    <property type="entry name" value="Cu_polyphenol_OxRdtase"/>
</dbReference>
<evidence type="ECO:0000313" key="12">
    <source>
        <dbReference type="Proteomes" id="UP000002027"/>
    </source>
</evidence>